<feature type="compositionally biased region" description="Low complexity" evidence="1">
    <location>
        <begin position="287"/>
        <end position="298"/>
    </location>
</feature>
<dbReference type="SUPFAM" id="SSF54184">
    <property type="entry name" value="Penicillin-binding protein 2x (pbp-2x), c-terminal domain"/>
    <property type="match status" value="1"/>
</dbReference>
<comment type="caution">
    <text evidence="4">The sequence shown here is derived from an EMBL/GenBank/DDBJ whole genome shotgun (WGS) entry which is preliminary data.</text>
</comment>
<keyword evidence="2" id="KW-0472">Membrane</keyword>
<evidence type="ECO:0000256" key="1">
    <source>
        <dbReference type="SAM" id="MobiDB-lite"/>
    </source>
</evidence>
<organism evidence="4 5">
    <name type="scientific">Candidatus Coatesbacteria bacterium RBG_13_66_14</name>
    <dbReference type="NCBI Taxonomy" id="1817816"/>
    <lineage>
        <taxon>Bacteria</taxon>
        <taxon>Candidatus Coatesiibacteriota</taxon>
    </lineage>
</organism>
<dbReference type="CDD" id="cd06577">
    <property type="entry name" value="PASTA_pknB"/>
    <property type="match status" value="3"/>
</dbReference>
<feature type="region of interest" description="Disordered" evidence="1">
    <location>
        <begin position="1"/>
        <end position="43"/>
    </location>
</feature>
<evidence type="ECO:0000259" key="3">
    <source>
        <dbReference type="PROSITE" id="PS51178"/>
    </source>
</evidence>
<evidence type="ECO:0000256" key="2">
    <source>
        <dbReference type="SAM" id="Phobius"/>
    </source>
</evidence>
<dbReference type="SMART" id="SM00740">
    <property type="entry name" value="PASTA"/>
    <property type="match status" value="3"/>
</dbReference>
<feature type="domain" description="PASTA" evidence="3">
    <location>
        <begin position="219"/>
        <end position="286"/>
    </location>
</feature>
<name>A0A1F5FFM3_9BACT</name>
<proteinExistence type="predicted"/>
<feature type="domain" description="PASTA" evidence="3">
    <location>
        <begin position="81"/>
        <end position="148"/>
    </location>
</feature>
<reference evidence="4 5" key="1">
    <citation type="journal article" date="2016" name="Nat. Commun.">
        <title>Thousands of microbial genomes shed light on interconnected biogeochemical processes in an aquifer system.</title>
        <authorList>
            <person name="Anantharaman K."/>
            <person name="Brown C.T."/>
            <person name="Hug L.A."/>
            <person name="Sharon I."/>
            <person name="Castelle C.J."/>
            <person name="Probst A.J."/>
            <person name="Thomas B.C."/>
            <person name="Singh A."/>
            <person name="Wilkins M.J."/>
            <person name="Karaoz U."/>
            <person name="Brodie E.L."/>
            <person name="Williams K.H."/>
            <person name="Hubbard S.S."/>
            <person name="Banfield J.F."/>
        </authorList>
    </citation>
    <scope>NUCLEOTIDE SEQUENCE [LARGE SCALE GENOMIC DNA]</scope>
</reference>
<accession>A0A1F5FFM3</accession>
<keyword evidence="2" id="KW-0812">Transmembrane</keyword>
<protein>
    <recommendedName>
        <fullName evidence="3">PASTA domain-containing protein</fullName>
    </recommendedName>
</protein>
<dbReference type="STRING" id="1817816.A2Y64_08270"/>
<dbReference type="EMBL" id="MFAF01000036">
    <property type="protein sequence ID" value="OGD78430.1"/>
    <property type="molecule type" value="Genomic_DNA"/>
</dbReference>
<feature type="region of interest" description="Disordered" evidence="1">
    <location>
        <begin position="285"/>
        <end position="310"/>
    </location>
</feature>
<feature type="domain" description="PASTA" evidence="3">
    <location>
        <begin position="149"/>
        <end position="216"/>
    </location>
</feature>
<sequence>MNDQKDSGTGFDYGSQSQDRPKFEGFSFGEPARQQTPLPEKRKSPKLARLGTVLLYIGLAVGALVVGMLLANFVIMPLLVGGEEIEVPDLTNMSFEAATSLLVEMGLNYEKVAEEYSADVPAGYVVSQRQEPGMNVRPGRIIELTVSAGSEEVRVPNVTKMSQRQAEDVLRRAGLVMGKVRESYDPNVPESSVIGQNPEPGREVPRGTRIDLLVSLGSEETTFKMPNLVGADYRTAVSRVSTWELVMGDTTFEFSSSIPPGHIVRQRPEVGATVARGDTVTVVISKGPPTGGEMVPTPEGGGETPPPDTF</sequence>
<evidence type="ECO:0000313" key="5">
    <source>
        <dbReference type="Proteomes" id="UP000177187"/>
    </source>
</evidence>
<keyword evidence="2" id="KW-1133">Transmembrane helix</keyword>
<feature type="transmembrane region" description="Helical" evidence="2">
    <location>
        <begin position="53"/>
        <end position="80"/>
    </location>
</feature>
<evidence type="ECO:0000313" key="4">
    <source>
        <dbReference type="EMBL" id="OGD78430.1"/>
    </source>
</evidence>
<gene>
    <name evidence="4" type="ORF">A2Y64_08270</name>
</gene>
<dbReference type="PROSITE" id="PS51178">
    <property type="entry name" value="PASTA"/>
    <property type="match status" value="3"/>
</dbReference>
<dbReference type="Gene3D" id="3.30.10.20">
    <property type="match status" value="3"/>
</dbReference>
<dbReference type="AlphaFoldDB" id="A0A1F5FFM3"/>
<dbReference type="Proteomes" id="UP000177187">
    <property type="component" value="Unassembled WGS sequence"/>
</dbReference>
<feature type="region of interest" description="Disordered" evidence="1">
    <location>
        <begin position="186"/>
        <end position="205"/>
    </location>
</feature>
<dbReference type="InterPro" id="IPR005543">
    <property type="entry name" value="PASTA_dom"/>
</dbReference>
<dbReference type="Pfam" id="PF03793">
    <property type="entry name" value="PASTA"/>
    <property type="match status" value="3"/>
</dbReference>